<dbReference type="PANTHER" id="PTHR28221:SF2">
    <property type="entry name" value="RNA POLYMERASE I-SPECIFIC TRANSCRIPTION INITIATION FACTOR RRN6"/>
    <property type="match status" value="1"/>
</dbReference>
<evidence type="ECO:0000259" key="4">
    <source>
        <dbReference type="Pfam" id="PF20640"/>
    </source>
</evidence>
<dbReference type="GO" id="GO:0042790">
    <property type="term" value="P:nucleolar large rRNA transcription by RNA polymerase I"/>
    <property type="evidence" value="ECO:0007669"/>
    <property type="project" value="TreeGrafter"/>
</dbReference>
<evidence type="ECO:0000313" key="5">
    <source>
        <dbReference type="EMBL" id="QDS72636.1"/>
    </source>
</evidence>
<organism evidence="5 6">
    <name type="scientific">Venturia effusa</name>
    <dbReference type="NCBI Taxonomy" id="50376"/>
    <lineage>
        <taxon>Eukaryota</taxon>
        <taxon>Fungi</taxon>
        <taxon>Dikarya</taxon>
        <taxon>Ascomycota</taxon>
        <taxon>Pezizomycotina</taxon>
        <taxon>Dothideomycetes</taxon>
        <taxon>Pleosporomycetidae</taxon>
        <taxon>Venturiales</taxon>
        <taxon>Venturiaceae</taxon>
        <taxon>Venturia</taxon>
    </lineage>
</organism>
<feature type="domain" description="RRN6 helical bundle" evidence="4">
    <location>
        <begin position="541"/>
        <end position="720"/>
    </location>
</feature>
<dbReference type="GO" id="GO:0070860">
    <property type="term" value="C:RNA polymerase I core factor complex"/>
    <property type="evidence" value="ECO:0007669"/>
    <property type="project" value="TreeGrafter"/>
</dbReference>
<proteinExistence type="predicted"/>
<dbReference type="AlphaFoldDB" id="A0A517LAH5"/>
<evidence type="ECO:0000256" key="1">
    <source>
        <dbReference type="SAM" id="MobiDB-lite"/>
    </source>
</evidence>
<evidence type="ECO:0008006" key="7">
    <source>
        <dbReference type="Google" id="ProtNLM"/>
    </source>
</evidence>
<dbReference type="InterPro" id="IPR048535">
    <property type="entry name" value="RRN6_beta-prop"/>
</dbReference>
<dbReference type="Pfam" id="PF10214">
    <property type="entry name" value="Rrn6_beta-prop"/>
    <property type="match status" value="1"/>
</dbReference>
<evidence type="ECO:0000313" key="6">
    <source>
        <dbReference type="Proteomes" id="UP000316270"/>
    </source>
</evidence>
<protein>
    <recommendedName>
        <fullName evidence="7">RNA polymerase I-specific transcription initiation factor RRN6-like protein</fullName>
    </recommendedName>
</protein>
<dbReference type="PANTHER" id="PTHR28221">
    <property type="entry name" value="RNA POLYMERASE I-SPECIFIC TRANSCRIPTION INITIATION FACTOR RRN6"/>
    <property type="match status" value="1"/>
</dbReference>
<dbReference type="GO" id="GO:0001163">
    <property type="term" value="F:RNA polymerase I transcription regulatory region sequence-specific DNA binding"/>
    <property type="evidence" value="ECO:0007669"/>
    <property type="project" value="TreeGrafter"/>
</dbReference>
<sequence length="982" mass="108788">MVKTTLADQSYGHFGTPVYDVQRDVRRTISGTKNVEEEEKSTETEVNESMIEESGLTKEIRSLVKEYPELQVAEDILYPLLHASEAVTAAIARYDPAAGDILAFGTAAVSDGQNRHYKTKLLAIPGGECGQMLRLIRLKVETYGWDEHESRLMVPLPTKEIGWWIGKGAPILQICTPEILSQEDTGSFLAVRLPGTTLIFRPRYRSSPVPPAGIHLGCMIPPSRVDANLSLEITRRDWEGQQHADVTFDPWNQRRMAIVDQAGDWAILKLQREHEGKQTFVYKLGHRGSLDGLSERSETRKCAPIAQQDGWARILWVADKNTLLVCTRRRFQLFSLSAETALPFTSFLSKNQWILDVKRCSAMPTWLFVLTSTQILWLEILPELDRGSDITTTTGKILLSAHHFRDPSDISLQMSLENQLDVISVMLWSRSSPMVTCVRLDRQESVTGLPSMTGSPAELLLPVVEKGKALRTSALSFLRLEYEPGAMDSAISMHSLQLLTDDLALHHGFLSSSNSAVPVNAPHQIASARTHSKIAPMMVDEDDDFLVPDELSQKRPLSRTKKRKAHKVEYGSAIHSKISNATKQEGRQEILNIANNLRGLILDEDVQSLGEPAKTLLELALSPIPEVGELAETSQALSNLSTLSRPGLVPDEGGVAVTKLQIPTWASPMGVHTEELEFSDFYNHIIQQQLVPLVNVIPPRFRMGREKLARQIAAEVILSSSRVQVMNPPQETQDQDEMQQSFFLQGGKGKARATGLFPASSQLSEYMSSQTLPTPSPSASRAASTIMSGTTASLPSAASQNIISRLSRHVSFTPSNSSWATRPMTLLAHWDIGADPSTYNYTAKLDDVERQKQEESMTDKQRRKAQEKAERRLKRQRREAEKARGALMSSQPVVMSSQVHRGGNLHDGSQYSAGSQYGGGSQYGRSSPPLPSSPPPVLDRERERNFAMSSQLAVPPIVGSSQLPIRRGDGPTKRKKAKRVGF</sequence>
<feature type="compositionally biased region" description="Pro residues" evidence="1">
    <location>
        <begin position="928"/>
        <end position="937"/>
    </location>
</feature>
<dbReference type="InterPro" id="IPR048536">
    <property type="entry name" value="Rrn6_K-rich"/>
</dbReference>
<name>A0A517LAH5_9PEZI</name>
<feature type="compositionally biased region" description="Basic and acidic residues" evidence="1">
    <location>
        <begin position="850"/>
        <end position="870"/>
    </location>
</feature>
<evidence type="ECO:0000259" key="2">
    <source>
        <dbReference type="Pfam" id="PF10214"/>
    </source>
</evidence>
<feature type="domain" description="RRN6 beta-propeller" evidence="2">
    <location>
        <begin position="95"/>
        <end position="462"/>
    </location>
</feature>
<dbReference type="Pfam" id="PF20640">
    <property type="entry name" value="Rrn6_HB"/>
    <property type="match status" value="1"/>
</dbReference>
<dbReference type="Proteomes" id="UP000316270">
    <property type="component" value="Chromosome 8"/>
</dbReference>
<keyword evidence="6" id="KW-1185">Reference proteome</keyword>
<feature type="compositionally biased region" description="Basic residues" evidence="1">
    <location>
        <begin position="973"/>
        <end position="982"/>
    </location>
</feature>
<dbReference type="Pfam" id="PF20639">
    <property type="entry name" value="Rrn6_K-rich"/>
    <property type="match status" value="1"/>
</dbReference>
<dbReference type="OrthoDB" id="4090074at2759"/>
<accession>A0A517LAH5</accession>
<feature type="compositionally biased region" description="Low complexity" evidence="1">
    <location>
        <begin position="888"/>
        <end position="899"/>
    </location>
</feature>
<dbReference type="InterPro" id="IPR048537">
    <property type="entry name" value="RRN6_HB"/>
</dbReference>
<dbReference type="GO" id="GO:0001179">
    <property type="term" value="F:RNA polymerase I general transcription initiation factor binding"/>
    <property type="evidence" value="ECO:0007669"/>
    <property type="project" value="TreeGrafter"/>
</dbReference>
<reference evidence="5 6" key="1">
    <citation type="submission" date="2019-07" db="EMBL/GenBank/DDBJ databases">
        <title>Finished genome of Venturia effusa.</title>
        <authorList>
            <person name="Young C.A."/>
            <person name="Cox M.P."/>
            <person name="Ganley A.R.D."/>
            <person name="David W.J."/>
        </authorList>
    </citation>
    <scope>NUCLEOTIDE SEQUENCE [LARGE SCALE GENOMIC DNA]</scope>
    <source>
        <strain evidence="6">albino</strain>
    </source>
</reference>
<feature type="domain" description="RRN6 K-rich C-terminal" evidence="3">
    <location>
        <begin position="825"/>
        <end position="982"/>
    </location>
</feature>
<dbReference type="EMBL" id="CP042192">
    <property type="protein sequence ID" value="QDS72636.1"/>
    <property type="molecule type" value="Genomic_DNA"/>
</dbReference>
<evidence type="ECO:0000259" key="3">
    <source>
        <dbReference type="Pfam" id="PF20639"/>
    </source>
</evidence>
<dbReference type="InterPro" id="IPR019350">
    <property type="entry name" value="RNA_pol_I-sp_TIF_RRN6-like"/>
</dbReference>
<feature type="compositionally biased region" description="Low complexity" evidence="1">
    <location>
        <begin position="771"/>
        <end position="785"/>
    </location>
</feature>
<feature type="region of interest" description="Disordered" evidence="1">
    <location>
        <begin position="850"/>
        <end position="982"/>
    </location>
</feature>
<dbReference type="STRING" id="50376.A0A517LAH5"/>
<feature type="region of interest" description="Disordered" evidence="1">
    <location>
        <begin position="768"/>
        <end position="787"/>
    </location>
</feature>
<gene>
    <name evidence="5" type="ORF">FKW77_002345</name>
</gene>